<name>A0A0J6YJ98_COCIT</name>
<sequence>MSCGEVSVRRPQSKNSRSFFAFSFHAWWPRGEQGFSKLVTLDAKERCGDEPSLRRLSQTPSTGAEAEMKGNHVQDGGKKGESSSAFERSSGRGFIHTRPAMVLQDLSLEVWTPRGILGLRSKFP</sequence>
<dbReference type="AlphaFoldDB" id="A0A0J6YJ98"/>
<evidence type="ECO:0000313" key="2">
    <source>
        <dbReference type="EMBL" id="KMP07164.1"/>
    </source>
</evidence>
<proteinExistence type="predicted"/>
<organism evidence="2 3">
    <name type="scientific">Coccidioides immitis RMSCC 2394</name>
    <dbReference type="NCBI Taxonomy" id="404692"/>
    <lineage>
        <taxon>Eukaryota</taxon>
        <taxon>Fungi</taxon>
        <taxon>Dikarya</taxon>
        <taxon>Ascomycota</taxon>
        <taxon>Pezizomycotina</taxon>
        <taxon>Eurotiomycetes</taxon>
        <taxon>Eurotiomycetidae</taxon>
        <taxon>Onygenales</taxon>
        <taxon>Onygenaceae</taxon>
        <taxon>Coccidioides</taxon>
    </lineage>
</organism>
<dbReference type="Proteomes" id="UP000054565">
    <property type="component" value="Unassembled WGS sequence"/>
</dbReference>
<dbReference type="EMBL" id="DS028097">
    <property type="protein sequence ID" value="KMP07164.1"/>
    <property type="molecule type" value="Genomic_DNA"/>
</dbReference>
<protein>
    <submittedName>
        <fullName evidence="2">Uncharacterized protein</fullName>
    </submittedName>
</protein>
<feature type="compositionally biased region" description="Basic and acidic residues" evidence="1">
    <location>
        <begin position="66"/>
        <end position="81"/>
    </location>
</feature>
<gene>
    <name evidence="2" type="ORF">CIRG_06844</name>
</gene>
<accession>A0A0J6YJ98</accession>
<feature type="region of interest" description="Disordered" evidence="1">
    <location>
        <begin position="49"/>
        <end position="92"/>
    </location>
</feature>
<reference evidence="3" key="1">
    <citation type="journal article" date="2010" name="Genome Res.">
        <title>Population genomic sequencing of Coccidioides fungi reveals recent hybridization and transposon control.</title>
        <authorList>
            <person name="Neafsey D.E."/>
            <person name="Barker B.M."/>
            <person name="Sharpton T.J."/>
            <person name="Stajich J.E."/>
            <person name="Park D.J."/>
            <person name="Whiston E."/>
            <person name="Hung C.-Y."/>
            <person name="McMahan C."/>
            <person name="White J."/>
            <person name="Sykes S."/>
            <person name="Heiman D."/>
            <person name="Young S."/>
            <person name="Zeng Q."/>
            <person name="Abouelleil A."/>
            <person name="Aftuck L."/>
            <person name="Bessette D."/>
            <person name="Brown A."/>
            <person name="FitzGerald M."/>
            <person name="Lui A."/>
            <person name="Macdonald J.P."/>
            <person name="Priest M."/>
            <person name="Orbach M.J."/>
            <person name="Galgiani J.N."/>
            <person name="Kirkland T.N."/>
            <person name="Cole G.T."/>
            <person name="Birren B.W."/>
            <person name="Henn M.R."/>
            <person name="Taylor J.W."/>
            <person name="Rounsley S.D."/>
        </authorList>
    </citation>
    <scope>NUCLEOTIDE SEQUENCE [LARGE SCALE GENOMIC DNA]</scope>
    <source>
        <strain evidence="3">RMSCC 2394</strain>
    </source>
</reference>
<evidence type="ECO:0000313" key="3">
    <source>
        <dbReference type="Proteomes" id="UP000054565"/>
    </source>
</evidence>
<evidence type="ECO:0000256" key="1">
    <source>
        <dbReference type="SAM" id="MobiDB-lite"/>
    </source>
</evidence>